<dbReference type="EMBL" id="JAOPGA020000157">
    <property type="protein sequence ID" value="KAL0477272.1"/>
    <property type="molecule type" value="Genomic_DNA"/>
</dbReference>
<dbReference type="Proteomes" id="UP001431209">
    <property type="component" value="Unassembled WGS sequence"/>
</dbReference>
<sequence>MNTYYYDISIDEDVENNYEEDRVPDILNPYLDIPSQTITEKSDAICYNTYTITGKTRALKKSCSIKKKPTLFVSTQ</sequence>
<evidence type="ECO:0000313" key="1">
    <source>
        <dbReference type="EMBL" id="KAL0477272.1"/>
    </source>
</evidence>
<protein>
    <submittedName>
        <fullName evidence="1">Uncharacterized protein</fullName>
    </submittedName>
</protein>
<accession>A0AAW2YJ78</accession>
<evidence type="ECO:0000313" key="2">
    <source>
        <dbReference type="Proteomes" id="UP001431209"/>
    </source>
</evidence>
<reference evidence="1 2" key="1">
    <citation type="submission" date="2024-03" db="EMBL/GenBank/DDBJ databases">
        <title>The Acrasis kona genome and developmental transcriptomes reveal deep origins of eukaryotic multicellular pathways.</title>
        <authorList>
            <person name="Sheikh S."/>
            <person name="Fu C.-J."/>
            <person name="Brown M.W."/>
            <person name="Baldauf S.L."/>
        </authorList>
    </citation>
    <scope>NUCLEOTIDE SEQUENCE [LARGE SCALE GENOMIC DNA]</scope>
    <source>
        <strain evidence="1 2">ATCC MYA-3509</strain>
    </source>
</reference>
<gene>
    <name evidence="1" type="ORF">AKO1_005468</name>
</gene>
<proteinExistence type="predicted"/>
<keyword evidence="2" id="KW-1185">Reference proteome</keyword>
<organism evidence="1 2">
    <name type="scientific">Acrasis kona</name>
    <dbReference type="NCBI Taxonomy" id="1008807"/>
    <lineage>
        <taxon>Eukaryota</taxon>
        <taxon>Discoba</taxon>
        <taxon>Heterolobosea</taxon>
        <taxon>Tetramitia</taxon>
        <taxon>Eutetramitia</taxon>
        <taxon>Acrasidae</taxon>
        <taxon>Acrasis</taxon>
    </lineage>
</organism>
<dbReference type="AlphaFoldDB" id="A0AAW2YJ78"/>
<name>A0AAW2YJ78_9EUKA</name>
<comment type="caution">
    <text evidence="1">The sequence shown here is derived from an EMBL/GenBank/DDBJ whole genome shotgun (WGS) entry which is preliminary data.</text>
</comment>